<evidence type="ECO:0000256" key="3">
    <source>
        <dbReference type="ARBA" id="ARBA00006332"/>
    </source>
</evidence>
<dbReference type="GO" id="GO:0042162">
    <property type="term" value="F:telomeric DNA binding"/>
    <property type="evidence" value="ECO:0007669"/>
    <property type="project" value="TreeGrafter"/>
</dbReference>
<keyword evidence="7" id="KW-0238">DNA-binding</keyword>
<keyword evidence="8" id="KW-0539">Nucleus</keyword>
<dbReference type="GO" id="GO:0003697">
    <property type="term" value="F:single-stranded DNA binding"/>
    <property type="evidence" value="ECO:0007669"/>
    <property type="project" value="InterPro"/>
</dbReference>
<dbReference type="EMBL" id="HADW01008748">
    <property type="protein sequence ID" value="SBP10148.1"/>
    <property type="molecule type" value="Transcribed_RNA"/>
</dbReference>
<evidence type="ECO:0000256" key="8">
    <source>
        <dbReference type="ARBA" id="ARBA00023242"/>
    </source>
</evidence>
<evidence type="ECO:0000256" key="6">
    <source>
        <dbReference type="ARBA" id="ARBA00022895"/>
    </source>
</evidence>
<dbReference type="InterPro" id="IPR029156">
    <property type="entry name" value="CTC1"/>
</dbReference>
<dbReference type="GO" id="GO:1990879">
    <property type="term" value="C:CST complex"/>
    <property type="evidence" value="ECO:0007669"/>
    <property type="project" value="TreeGrafter"/>
</dbReference>
<dbReference type="PANTHER" id="PTHR14865:SF2">
    <property type="entry name" value="CST COMPLEX SUBUNIT CTC1"/>
    <property type="match status" value="1"/>
</dbReference>
<organism evidence="10">
    <name type="scientific">Iconisemion striatum</name>
    <dbReference type="NCBI Taxonomy" id="60296"/>
    <lineage>
        <taxon>Eukaryota</taxon>
        <taxon>Metazoa</taxon>
        <taxon>Chordata</taxon>
        <taxon>Craniata</taxon>
        <taxon>Vertebrata</taxon>
        <taxon>Euteleostomi</taxon>
        <taxon>Actinopterygii</taxon>
        <taxon>Neopterygii</taxon>
        <taxon>Teleostei</taxon>
        <taxon>Neoteleostei</taxon>
        <taxon>Acanthomorphata</taxon>
        <taxon>Ovalentaria</taxon>
        <taxon>Atherinomorphae</taxon>
        <taxon>Cyprinodontiformes</taxon>
        <taxon>Nothobranchiidae</taxon>
        <taxon>Iconisemion</taxon>
    </lineage>
</organism>
<evidence type="ECO:0000256" key="7">
    <source>
        <dbReference type="ARBA" id="ARBA00023125"/>
    </source>
</evidence>
<evidence type="ECO:0000256" key="5">
    <source>
        <dbReference type="ARBA" id="ARBA00022454"/>
    </source>
</evidence>
<dbReference type="EMBL" id="HADX01015479">
    <property type="protein sequence ID" value="SBP37711.1"/>
    <property type="molecule type" value="Transcribed_RNA"/>
</dbReference>
<comment type="subcellular location">
    <subcellularLocation>
        <location evidence="2">Chromosome</location>
        <location evidence="2">Telomere</location>
    </subcellularLocation>
    <subcellularLocation>
        <location evidence="1">Nucleus</location>
    </subcellularLocation>
</comment>
<evidence type="ECO:0000256" key="1">
    <source>
        <dbReference type="ARBA" id="ARBA00004123"/>
    </source>
</evidence>
<dbReference type="InterPro" id="IPR042617">
    <property type="entry name" value="CTC1-like"/>
</dbReference>
<evidence type="ECO:0000256" key="4">
    <source>
        <dbReference type="ARBA" id="ARBA00016175"/>
    </source>
</evidence>
<comment type="similarity">
    <text evidence="3">Belongs to the CTC1 family.</text>
</comment>
<sequence>MMKHSRVISYQGTVTEVVNEGAGLYVIDRTVGLCVAYQPSARRKLRAGDQVELHHVHFLFRPCPDLPPSMLCCCLSSSLRVTTFSRVAGFPPPSHCPGDGVLPWLLLQNNTGLDQYLWVCHLTSQLSKSLVPGLLKQQCVCLLSWKLMETLWNQRGRGGHRDIYSEMLDKPHNCPLTQYRVDPSLPEYVSISDLLQALQSLVWSLKSLLPPKGSGLTRTQINSALSWSCRTLFSDPQAGDSLRPRPQLLVGVLQLPSPTSEFSQTLQLRDATGAVSCVVTETSEEDTGGQMASFNTAWIGCLVCVRQFTMVTERVLQSDFPSYQHLDEDRFITSRSCRVYLQFSLDHLHILSPSVGMVTHLRSKGGPPEGDVGKQTDEEEETTERKRRREDQNPSSSVTMTTDSEGGASQPCVTVVIRVEQKEGVAWKNTGKGVTDIKVGLQLCFTVRAAVIGPVVSWGRDPKNKPMMEREVEPEKEEEKVLLVFSGVCSRWFPVLQPGSFYRLVAANTQDCSVLIGCGVSGRSGVELQTEATLQVRSDWRLHTLTRLLQDPTCKQVVPRPVLSVSQVLDCSSELVCVQGLVCERVAVCSRTSGSGSSHTGVRLTMCDQTGQSLQVYLDLRHAPYPLGVLPGNTLLLSGVQRKLSRSGGVYCSFLPVSCISVMSLGDSRCAPPPPVPRMHLAQWAGTDQQRCNVAQVKGHVVCFLFLQLQWSCSQCGSVYSQVCRSQCGSSSSQFESRAKVVIDDGTGEAHVCFSGGLLQTLLRLADSQWEGLQRAVKVKGHIRIFPQGRSLLCDGDPDDFLHHFLFCVCSSDVMCRPISLTCRRLTNQRPEEVRRFTRGDREFMTRLPRPLQLTCVHLKPD</sequence>
<reference evidence="10" key="2">
    <citation type="submission" date="2016-06" db="EMBL/GenBank/DDBJ databases">
        <title>The genome of a short-lived fish provides insights into sex chromosome evolution and the genetic control of aging.</title>
        <authorList>
            <person name="Reichwald K."/>
            <person name="Felder M."/>
            <person name="Petzold A."/>
            <person name="Koch P."/>
            <person name="Groth M."/>
            <person name="Platzer M."/>
        </authorList>
    </citation>
    <scope>NUCLEOTIDE SEQUENCE</scope>
    <source>
        <tissue evidence="10">Brain</tissue>
    </source>
</reference>
<feature type="region of interest" description="Disordered" evidence="9">
    <location>
        <begin position="359"/>
        <end position="409"/>
    </location>
</feature>
<dbReference type="AlphaFoldDB" id="A0A1A7Z5T7"/>
<accession>A0A1A7Z5T7</accession>
<feature type="compositionally biased region" description="Polar residues" evidence="9">
    <location>
        <begin position="393"/>
        <end position="404"/>
    </location>
</feature>
<reference evidence="10" key="1">
    <citation type="submission" date="2016-05" db="EMBL/GenBank/DDBJ databases">
        <authorList>
            <person name="Lavstsen T."/>
            <person name="Jespersen J.S."/>
        </authorList>
    </citation>
    <scope>NUCLEOTIDE SEQUENCE</scope>
    <source>
        <tissue evidence="10">Brain</tissue>
    </source>
</reference>
<protein>
    <recommendedName>
        <fullName evidence="4">CST complex subunit CTC1</fullName>
    </recommendedName>
</protein>
<proteinExistence type="inferred from homology"/>
<evidence type="ECO:0000256" key="2">
    <source>
        <dbReference type="ARBA" id="ARBA00004574"/>
    </source>
</evidence>
<evidence type="ECO:0000313" key="10">
    <source>
        <dbReference type="EMBL" id="SBP37711.1"/>
    </source>
</evidence>
<evidence type="ECO:0000256" key="9">
    <source>
        <dbReference type="SAM" id="MobiDB-lite"/>
    </source>
</evidence>
<keyword evidence="6" id="KW-0779">Telomere</keyword>
<name>A0A1A7Z5T7_9TELE</name>
<dbReference type="PANTHER" id="PTHR14865">
    <property type="entry name" value="CST COMPLEX SUBUNIT CTC1"/>
    <property type="match status" value="1"/>
</dbReference>
<keyword evidence="5" id="KW-0158">Chromosome</keyword>
<dbReference type="GO" id="GO:0045740">
    <property type="term" value="P:positive regulation of DNA replication"/>
    <property type="evidence" value="ECO:0007669"/>
    <property type="project" value="TreeGrafter"/>
</dbReference>
<dbReference type="GO" id="GO:0010833">
    <property type="term" value="P:telomere maintenance via telomere lengthening"/>
    <property type="evidence" value="ECO:0007669"/>
    <property type="project" value="TreeGrafter"/>
</dbReference>
<dbReference type="Pfam" id="PF15489">
    <property type="entry name" value="CTC1"/>
    <property type="match status" value="1"/>
</dbReference>
<gene>
    <name evidence="10" type="primary">CTC1</name>
</gene>